<reference evidence="1" key="2">
    <citation type="journal article" date="2019" name="Genome Biol. Evol.">
        <title>Day and night: Metabolic profiles and evolutionary relationships of six axenic non-marine cyanobacteria.</title>
        <authorList>
            <person name="Will S.E."/>
            <person name="Henke P."/>
            <person name="Boedeker C."/>
            <person name="Huang S."/>
            <person name="Brinkmann H."/>
            <person name="Rohde M."/>
            <person name="Jarek M."/>
            <person name="Friedl T."/>
            <person name="Seufert S."/>
            <person name="Schumacher M."/>
            <person name="Overmann J."/>
            <person name="Neumann-Schaal M."/>
            <person name="Petersen J."/>
        </authorList>
    </citation>
    <scope>NUCLEOTIDE SEQUENCE [LARGE SCALE GENOMIC DNA]</scope>
    <source>
        <strain evidence="1">PCC 7102</strain>
    </source>
</reference>
<protein>
    <submittedName>
        <fullName evidence="1">Uncharacterized protein</fullName>
    </submittedName>
</protein>
<comment type="caution">
    <text evidence="1">The sequence shown here is derived from an EMBL/GenBank/DDBJ whole genome shotgun (WGS) entry which is preliminary data.</text>
</comment>
<dbReference type="InterPro" id="IPR053860">
    <property type="entry name" value="DUF6932"/>
</dbReference>
<organism evidence="1 2">
    <name type="scientific">Dulcicalothrix desertica PCC 7102</name>
    <dbReference type="NCBI Taxonomy" id="232991"/>
    <lineage>
        <taxon>Bacteria</taxon>
        <taxon>Bacillati</taxon>
        <taxon>Cyanobacteriota</taxon>
        <taxon>Cyanophyceae</taxon>
        <taxon>Nostocales</taxon>
        <taxon>Calotrichaceae</taxon>
        <taxon>Dulcicalothrix</taxon>
    </lineage>
</organism>
<gene>
    <name evidence="1" type="ORF">DSM106972_055150</name>
</gene>
<name>A0A3S1IVT2_9CYAN</name>
<proteinExistence type="predicted"/>
<keyword evidence="2" id="KW-1185">Reference proteome</keyword>
<accession>A0A3S1IVT2</accession>
<dbReference type="EMBL" id="RSCL01000014">
    <property type="protein sequence ID" value="RUT03207.1"/>
    <property type="molecule type" value="Genomic_DNA"/>
</dbReference>
<dbReference type="Proteomes" id="UP000271624">
    <property type="component" value="Unassembled WGS sequence"/>
</dbReference>
<dbReference type="Pfam" id="PF22014">
    <property type="entry name" value="DUF6932"/>
    <property type="match status" value="1"/>
</dbReference>
<sequence length="113" mass="13129">MITGLELAMKQLQEAGCRTIYINGSFVTSEPDPNDFDACWDTEEVDMDYLRKNALPIFTSYNSQAQKAKYRGELYRSDEPVGDLGLNSFDFFQRDRMQNRKGIIAIDLMRWEL</sequence>
<evidence type="ECO:0000313" key="1">
    <source>
        <dbReference type="EMBL" id="RUT03207.1"/>
    </source>
</evidence>
<dbReference type="AlphaFoldDB" id="A0A3S1IVT2"/>
<evidence type="ECO:0000313" key="2">
    <source>
        <dbReference type="Proteomes" id="UP000271624"/>
    </source>
</evidence>
<reference evidence="1" key="1">
    <citation type="submission" date="2018-12" db="EMBL/GenBank/DDBJ databases">
        <authorList>
            <person name="Will S."/>
            <person name="Neumann-Schaal M."/>
            <person name="Henke P."/>
        </authorList>
    </citation>
    <scope>NUCLEOTIDE SEQUENCE</scope>
    <source>
        <strain evidence="1">PCC 7102</strain>
    </source>
</reference>